<dbReference type="AlphaFoldDB" id="D7DNE1"/>
<dbReference type="Gene3D" id="1.25.40.10">
    <property type="entry name" value="Tetratricopeptide repeat domain"/>
    <property type="match status" value="2"/>
</dbReference>
<dbReference type="SMART" id="SM00028">
    <property type="entry name" value="TPR"/>
    <property type="match status" value="4"/>
</dbReference>
<keyword evidence="3" id="KW-0732">Signal</keyword>
<dbReference type="InterPro" id="IPR011990">
    <property type="entry name" value="TPR-like_helical_dom_sf"/>
</dbReference>
<dbReference type="Proteomes" id="UP000000383">
    <property type="component" value="Chromosome"/>
</dbReference>
<dbReference type="RefSeq" id="WP_013149249.1">
    <property type="nucleotide sequence ID" value="NC_014207.1"/>
</dbReference>
<dbReference type="STRING" id="666681.M301_2585"/>
<accession>D7DNE1</accession>
<name>D7DNE1_METV0</name>
<evidence type="ECO:0000256" key="2">
    <source>
        <dbReference type="ARBA" id="ARBA00022803"/>
    </source>
</evidence>
<dbReference type="SUPFAM" id="SSF48452">
    <property type="entry name" value="TPR-like"/>
    <property type="match status" value="1"/>
</dbReference>
<dbReference type="PANTHER" id="PTHR44858">
    <property type="entry name" value="TETRATRICOPEPTIDE REPEAT PROTEIN 6"/>
    <property type="match status" value="1"/>
</dbReference>
<dbReference type="EMBL" id="CP002056">
    <property type="protein sequence ID" value="ADI30942.1"/>
    <property type="molecule type" value="Genomic_DNA"/>
</dbReference>
<keyword evidence="2" id="KW-0802">TPR repeat</keyword>
<reference evidence="4 5" key="2">
    <citation type="journal article" date="2011" name="J. Bacteriol.">
        <title>Genomes of three methylotrophs from a single niche uncover genetic and metabolic divergence of Methylophilaceae.</title>
        <authorList>
            <person name="Lapidus A."/>
            <person name="Clum A."/>
            <person name="Labutti K."/>
            <person name="Kaluzhnaya M.G."/>
            <person name="Lim S."/>
            <person name="Beck D.A."/>
            <person name="Glavina Del Rio T."/>
            <person name="Nolan M."/>
            <person name="Mavromatis K."/>
            <person name="Huntemann M."/>
            <person name="Lucas S."/>
            <person name="Lidstrom M.E."/>
            <person name="Ivanova N."/>
            <person name="Chistoserdova L."/>
        </authorList>
    </citation>
    <scope>NUCLEOTIDE SEQUENCE [LARGE SCALE GENOMIC DNA]</scope>
    <source>
        <strain evidence="4 5">301</strain>
    </source>
</reference>
<evidence type="ECO:0000313" key="5">
    <source>
        <dbReference type="Proteomes" id="UP000000383"/>
    </source>
</evidence>
<organism evidence="4 5">
    <name type="scientific">Methylotenera versatilis (strain 301)</name>
    <dbReference type="NCBI Taxonomy" id="666681"/>
    <lineage>
        <taxon>Bacteria</taxon>
        <taxon>Pseudomonadati</taxon>
        <taxon>Pseudomonadota</taxon>
        <taxon>Betaproteobacteria</taxon>
        <taxon>Nitrosomonadales</taxon>
        <taxon>Methylophilaceae</taxon>
        <taxon>Methylotenera</taxon>
    </lineage>
</organism>
<keyword evidence="1" id="KW-0677">Repeat</keyword>
<dbReference type="HOGENOM" id="CLU_1018669_0_0_4"/>
<feature type="chain" id="PRO_5003094767" evidence="3">
    <location>
        <begin position="24"/>
        <end position="273"/>
    </location>
</feature>
<protein>
    <submittedName>
        <fullName evidence="4">TPR repeat-containing protein</fullName>
    </submittedName>
</protein>
<proteinExistence type="predicted"/>
<keyword evidence="5" id="KW-1185">Reference proteome</keyword>
<dbReference type="OrthoDB" id="9151977at2"/>
<dbReference type="Pfam" id="PF13174">
    <property type="entry name" value="TPR_6"/>
    <property type="match status" value="1"/>
</dbReference>
<evidence type="ECO:0000313" key="4">
    <source>
        <dbReference type="EMBL" id="ADI30942.1"/>
    </source>
</evidence>
<evidence type="ECO:0000256" key="3">
    <source>
        <dbReference type="SAM" id="SignalP"/>
    </source>
</evidence>
<dbReference type="KEGG" id="meh:M301_2585"/>
<dbReference type="InterPro" id="IPR019734">
    <property type="entry name" value="TPR_rpt"/>
</dbReference>
<gene>
    <name evidence="4" type="ordered locus">M301_2585</name>
</gene>
<evidence type="ECO:0000256" key="1">
    <source>
        <dbReference type="ARBA" id="ARBA00022737"/>
    </source>
</evidence>
<feature type="signal peptide" evidence="3">
    <location>
        <begin position="1"/>
        <end position="23"/>
    </location>
</feature>
<sequence precursor="true">MNKRLISLSLATFILLNSVTCKAADMSADIAEQLINEGILLSKEYKNQDAIARFDEVIIELKSSSEPNTQAEVASALVNKSLVLNNMGRQKDAIAIADDAINHFGSSSEPALQEHIAKAYFSKGASTFMETSNLGRHASDSDYIKILIPAINSFDIVTVRFGESKIPAIQVSVAKALNYKGAAFSQLHNPKKAIENYDEVIKKFSLSTDPFLLEQLVTAMLYKGFAFEELGQKPEALTCMDQVINKFDKSTNQEIRRQVQTAHNFKEYITENN</sequence>
<dbReference type="InterPro" id="IPR050498">
    <property type="entry name" value="Ycf3"/>
</dbReference>
<dbReference type="eggNOG" id="COG0457">
    <property type="taxonomic scope" value="Bacteria"/>
</dbReference>
<reference evidence="5" key="1">
    <citation type="submission" date="2010-05" db="EMBL/GenBank/DDBJ databases">
        <title>Complete sequence of Methylotenera sp. 301.</title>
        <authorList>
            <person name="Lucas S."/>
            <person name="Copeland A."/>
            <person name="Lapidus A."/>
            <person name="Cheng J.-F."/>
            <person name="Bruce D."/>
            <person name="Goodwin L."/>
            <person name="Pitluck S."/>
            <person name="Clum A."/>
            <person name="Land M."/>
            <person name="Hauser L."/>
            <person name="Kyrpides N."/>
            <person name="Ivanova N."/>
            <person name="Chistoservova L."/>
            <person name="Kalyuzhnaya M."/>
            <person name="Woyke T."/>
        </authorList>
    </citation>
    <scope>NUCLEOTIDE SEQUENCE [LARGE SCALE GENOMIC DNA]</scope>
    <source>
        <strain evidence="5">301</strain>
    </source>
</reference>
<dbReference type="PANTHER" id="PTHR44858:SF1">
    <property type="entry name" value="UDP-N-ACETYLGLUCOSAMINE--PEPTIDE N-ACETYLGLUCOSAMINYLTRANSFERASE SPINDLY-RELATED"/>
    <property type="match status" value="1"/>
</dbReference>